<evidence type="ECO:0000313" key="8">
    <source>
        <dbReference type="Proteomes" id="UP001194696"/>
    </source>
</evidence>
<keyword evidence="4 6" id="KW-1133">Transmembrane helix</keyword>
<keyword evidence="3 6" id="KW-0812">Transmembrane</keyword>
<reference evidence="7 8" key="1">
    <citation type="journal article" date="2020" name="Fungal Divers.">
        <title>Resolving the Mortierellaceae phylogeny through synthesis of multi-gene phylogenetics and phylogenomics.</title>
        <authorList>
            <person name="Vandepol N."/>
            <person name="Liber J."/>
            <person name="Desiro A."/>
            <person name="Na H."/>
            <person name="Kennedy M."/>
            <person name="Barry K."/>
            <person name="Grigoriev I.V."/>
            <person name="Miller A.N."/>
            <person name="O'Donnell K."/>
            <person name="Stajich J.E."/>
            <person name="Bonito G."/>
        </authorList>
    </citation>
    <scope>NUCLEOTIDE SEQUENCE [LARGE SCALE GENOMIC DNA]</scope>
    <source>
        <strain evidence="7 8">AD045</strain>
    </source>
</reference>
<evidence type="ECO:0000256" key="3">
    <source>
        <dbReference type="ARBA" id="ARBA00022692"/>
    </source>
</evidence>
<keyword evidence="5 6" id="KW-0472">Membrane</keyword>
<comment type="subcellular location">
    <subcellularLocation>
        <location evidence="1">Membrane</location>
        <topology evidence="1">Multi-pass membrane protein</topology>
    </subcellularLocation>
</comment>
<keyword evidence="8" id="KW-1185">Reference proteome</keyword>
<evidence type="ECO:0000313" key="7">
    <source>
        <dbReference type="EMBL" id="KAG0274351.1"/>
    </source>
</evidence>
<name>A0ABQ7JIB7_9FUNG</name>
<dbReference type="Pfam" id="PF06140">
    <property type="entry name" value="Ifi-6-16"/>
    <property type="match status" value="1"/>
</dbReference>
<proteinExistence type="inferred from homology"/>
<accession>A0ABQ7JIB7</accession>
<sequence>MIANDSKNMTYWRKIAKLVFGALVTLGMVAVGVAIIGALGFGPGGIVAGSAATGIMSSYGGSVAAGSLCAIGQSIGAIGVSASVYVTAGIAGAMTALAGDAASSRF</sequence>
<dbReference type="Proteomes" id="UP001194696">
    <property type="component" value="Unassembled WGS sequence"/>
</dbReference>
<evidence type="ECO:0000256" key="1">
    <source>
        <dbReference type="ARBA" id="ARBA00004141"/>
    </source>
</evidence>
<evidence type="ECO:0000256" key="4">
    <source>
        <dbReference type="ARBA" id="ARBA00022989"/>
    </source>
</evidence>
<dbReference type="PANTHER" id="PTHR16932:SF18">
    <property type="entry name" value="INTERFERON, ALPHA-INDUCIBLE PROTEIN 27-LIKE 2"/>
    <property type="match status" value="1"/>
</dbReference>
<dbReference type="InterPro" id="IPR038213">
    <property type="entry name" value="IFI6/IFI27-like_sf"/>
</dbReference>
<feature type="transmembrane region" description="Helical" evidence="6">
    <location>
        <begin position="78"/>
        <end position="98"/>
    </location>
</feature>
<dbReference type="EMBL" id="JAAAIM010002040">
    <property type="protein sequence ID" value="KAG0274351.1"/>
    <property type="molecule type" value="Genomic_DNA"/>
</dbReference>
<feature type="transmembrane region" description="Helical" evidence="6">
    <location>
        <begin position="18"/>
        <end position="40"/>
    </location>
</feature>
<evidence type="ECO:0000256" key="5">
    <source>
        <dbReference type="ARBA" id="ARBA00023136"/>
    </source>
</evidence>
<evidence type="ECO:0000256" key="2">
    <source>
        <dbReference type="ARBA" id="ARBA00007262"/>
    </source>
</evidence>
<dbReference type="Gene3D" id="6.10.110.10">
    <property type="match status" value="1"/>
</dbReference>
<comment type="caution">
    <text evidence="7">The sequence shown here is derived from an EMBL/GenBank/DDBJ whole genome shotgun (WGS) entry which is preliminary data.</text>
</comment>
<evidence type="ECO:0000256" key="6">
    <source>
        <dbReference type="SAM" id="Phobius"/>
    </source>
</evidence>
<comment type="similarity">
    <text evidence="2">Belongs to the IFI6/IFI27 family.</text>
</comment>
<feature type="transmembrane region" description="Helical" evidence="6">
    <location>
        <begin position="46"/>
        <end position="71"/>
    </location>
</feature>
<organism evidence="7 8">
    <name type="scientific">Linnemannia gamsii</name>
    <dbReference type="NCBI Taxonomy" id="64522"/>
    <lineage>
        <taxon>Eukaryota</taxon>
        <taxon>Fungi</taxon>
        <taxon>Fungi incertae sedis</taxon>
        <taxon>Mucoromycota</taxon>
        <taxon>Mortierellomycotina</taxon>
        <taxon>Mortierellomycetes</taxon>
        <taxon>Mortierellales</taxon>
        <taxon>Mortierellaceae</taxon>
        <taxon>Linnemannia</taxon>
    </lineage>
</organism>
<dbReference type="PANTHER" id="PTHR16932">
    <property type="entry name" value="INTERFERON ALPHA-INDUCIBLE PROTEIN 27"/>
    <property type="match status" value="1"/>
</dbReference>
<gene>
    <name evidence="7" type="ORF">BGZ96_004371</name>
</gene>
<protein>
    <submittedName>
        <fullName evidence="7">Uncharacterized protein</fullName>
    </submittedName>
</protein>
<dbReference type="InterPro" id="IPR009311">
    <property type="entry name" value="IFI6/IFI27-like"/>
</dbReference>